<dbReference type="Proteomes" id="UP000070412">
    <property type="component" value="Unassembled WGS sequence"/>
</dbReference>
<accession>A0A132AKH8</accession>
<dbReference type="EMBL" id="WVUK01000050">
    <property type="protein sequence ID" value="KAF7495190.1"/>
    <property type="molecule type" value="Genomic_DNA"/>
</dbReference>
<evidence type="ECO:0000256" key="1">
    <source>
        <dbReference type="ARBA" id="ARBA00008225"/>
    </source>
</evidence>
<dbReference type="GO" id="GO:0016787">
    <property type="term" value="F:hydrolase activity"/>
    <property type="evidence" value="ECO:0007669"/>
    <property type="project" value="UniProtKB-KW"/>
</dbReference>
<proteinExistence type="inferred from homology"/>
<evidence type="ECO:0000259" key="4">
    <source>
        <dbReference type="PROSITE" id="PS50263"/>
    </source>
</evidence>
<dbReference type="InterPro" id="IPR036526">
    <property type="entry name" value="C-N_Hydrolase_sf"/>
</dbReference>
<evidence type="ECO:0000313" key="8">
    <source>
        <dbReference type="Proteomes" id="UP000070412"/>
    </source>
</evidence>
<dbReference type="AlphaFoldDB" id="A0A132AKH8"/>
<dbReference type="PANTHER" id="PTHR10609">
    <property type="entry name" value="BIOTINIDASE-RELATED"/>
    <property type="match status" value="1"/>
</dbReference>
<sequence>MDTIRAVIFILHLSLLGLCTSSKVPSECFRAAVLDHVQQTDPNNPLDYSRNVELNLKVYEKAASVAKRKGADIIVFPENGLIYHIHSRDKADLFASDIPEQFSDACTRDPKFIVNRLACIARKYQIYLAANLIDRKTCHEMKLEDSSPECPIDKKFLFNTAVLFNRNGTILGRYHKMHLFGEMALNPPPQPELVVVKTDLGRLGLQICFDMIFDKPGHFLAQKNLVDTVVFPTWWFDEAPFLASSQYQMAWAFGNNVTLLSSNIHKIEMGSRGSGIYVGTRRQFVAATHSDTLERLVLANVPKQRFSTVDCPMNQEMIVIPQEVPRKYGSKYRYQNLKSTDTKMLELSNLKGFSSYRICHKGVCCQVEYHISQRSNSSEDSCDIKDQIPSLNNLINKYSNQERYFLIAANRTRPGIFHWAEEFCALSHCSSGTKESCSTYLSENDLKTKFSYIKLWGTFSNSATVYPSVIGSKQQLIHPSKRWDSWEDIDYSSTNKKVMIELGSLGSEQIAQQYQVGSVSLYGRVYERDPKYERKAVSIDL</sequence>
<dbReference type="Gene3D" id="3.60.110.10">
    <property type="entry name" value="Carbon-nitrogen hydrolase"/>
    <property type="match status" value="1"/>
</dbReference>
<feature type="signal peptide" evidence="3">
    <location>
        <begin position="1"/>
        <end position="21"/>
    </location>
</feature>
<dbReference type="Pfam" id="PF00795">
    <property type="entry name" value="CN_hydrolase"/>
    <property type="match status" value="1"/>
</dbReference>
<dbReference type="Proteomes" id="UP000616769">
    <property type="component" value="Unassembled WGS sequence"/>
</dbReference>
<dbReference type="EnsemblMetazoa" id="SSS_7s_mrna">
    <property type="protein sequence ID" value="KAF7495190.1"/>
    <property type="gene ID" value="SSS_7"/>
</dbReference>
<feature type="chain" id="PRO_5010784564" evidence="3">
    <location>
        <begin position="22"/>
        <end position="541"/>
    </location>
</feature>
<evidence type="ECO:0000313" key="7">
    <source>
        <dbReference type="EnsemblMetazoa" id="KAF7495190.1"/>
    </source>
</evidence>
<name>A0A132AKH8_SARSC</name>
<dbReference type="Pfam" id="PF19018">
    <property type="entry name" value="Vanin_C"/>
    <property type="match status" value="1"/>
</dbReference>
<feature type="domain" description="CN hydrolase" evidence="4">
    <location>
        <begin position="37"/>
        <end position="303"/>
    </location>
</feature>
<keyword evidence="2 6" id="KW-0378">Hydrolase</keyword>
<dbReference type="PANTHER" id="PTHR10609:SF27">
    <property type="entry name" value="CN HYDROLASE DOMAIN-CONTAINING PROTEIN-RELATED"/>
    <property type="match status" value="1"/>
</dbReference>
<keyword evidence="8" id="KW-1185">Reference proteome</keyword>
<organism evidence="6 9">
    <name type="scientific">Sarcoptes scabiei</name>
    <name type="common">Itch mite</name>
    <name type="synonym">Acarus scabiei</name>
    <dbReference type="NCBI Taxonomy" id="52283"/>
    <lineage>
        <taxon>Eukaryota</taxon>
        <taxon>Metazoa</taxon>
        <taxon>Ecdysozoa</taxon>
        <taxon>Arthropoda</taxon>
        <taxon>Chelicerata</taxon>
        <taxon>Arachnida</taxon>
        <taxon>Acari</taxon>
        <taxon>Acariformes</taxon>
        <taxon>Sarcoptiformes</taxon>
        <taxon>Astigmata</taxon>
        <taxon>Psoroptidia</taxon>
        <taxon>Sarcoptoidea</taxon>
        <taxon>Sarcoptidae</taxon>
        <taxon>Sarcoptinae</taxon>
        <taxon>Sarcoptes</taxon>
    </lineage>
</organism>
<evidence type="ECO:0000313" key="9">
    <source>
        <dbReference type="Proteomes" id="UP000616769"/>
    </source>
</evidence>
<evidence type="ECO:0000313" key="5">
    <source>
        <dbReference type="EMBL" id="KAF7495190.1"/>
    </source>
</evidence>
<dbReference type="PROSITE" id="PS50263">
    <property type="entry name" value="CN_HYDROLASE"/>
    <property type="match status" value="1"/>
</dbReference>
<reference evidence="8" key="2">
    <citation type="journal article" date="2020" name="PLoS Negl. Trop. Dis.">
        <title>High-quality nuclear genome for Sarcoptes scabiei-A critical resource for a neglected parasite.</title>
        <authorList>
            <person name="Korhonen P.K."/>
            <person name="Gasser R.B."/>
            <person name="Ma G."/>
            <person name="Wang T."/>
            <person name="Stroehlein A.J."/>
            <person name="Young N.D."/>
            <person name="Ang C.S."/>
            <person name="Fernando D.D."/>
            <person name="Lu H.C."/>
            <person name="Taylor S."/>
            <person name="Reynolds S.L."/>
            <person name="Mofiz E."/>
            <person name="Najaraj S.H."/>
            <person name="Gowda H."/>
            <person name="Madugundu A."/>
            <person name="Renuse S."/>
            <person name="Holt D."/>
            <person name="Pandey A."/>
            <person name="Papenfuss A.T."/>
            <person name="Fischer K."/>
        </authorList>
    </citation>
    <scope>NUCLEOTIDE SEQUENCE [LARGE SCALE GENOMIC DNA]</scope>
</reference>
<protein>
    <submittedName>
        <fullName evidence="6">Carbon-nitrogen hydrolase-like protein</fullName>
    </submittedName>
    <submittedName>
        <fullName evidence="5">Pantetheinase</fullName>
    </submittedName>
</protein>
<keyword evidence="3" id="KW-0732">Signal</keyword>
<comment type="similarity">
    <text evidence="1">Belongs to the carbon-nitrogen hydrolase superfamily. BTD/VNN family.</text>
</comment>
<dbReference type="VEuPathDB" id="VectorBase:SSCA002864"/>
<dbReference type="InterPro" id="IPR043957">
    <property type="entry name" value="Vanin_C"/>
</dbReference>
<dbReference type="InterPro" id="IPR040154">
    <property type="entry name" value="Biotinidase/VNN"/>
</dbReference>
<evidence type="ECO:0000313" key="6">
    <source>
        <dbReference type="EMBL" id="KPM11437.1"/>
    </source>
</evidence>
<dbReference type="SUPFAM" id="SSF56317">
    <property type="entry name" value="Carbon-nitrogen hydrolase"/>
    <property type="match status" value="1"/>
</dbReference>
<evidence type="ECO:0000256" key="3">
    <source>
        <dbReference type="SAM" id="SignalP"/>
    </source>
</evidence>
<evidence type="ECO:0000256" key="2">
    <source>
        <dbReference type="ARBA" id="ARBA00022801"/>
    </source>
</evidence>
<gene>
    <name evidence="5" type="primary">SSS_7g</name>
    <name evidence="6" type="ORF">QR98_0100070</name>
    <name evidence="5" type="ORF">SSS_7</name>
</gene>
<dbReference type="OrthoDB" id="6419659at2759"/>
<reference evidence="5" key="3">
    <citation type="submission" date="2020-01" db="EMBL/GenBank/DDBJ databases">
        <authorList>
            <person name="Korhonen P.K.K."/>
            <person name="Guangxu M.G."/>
            <person name="Wang T.W."/>
            <person name="Stroehlein A.J.S."/>
            <person name="Young N.D."/>
            <person name="Ang C.-S.A."/>
            <person name="Fernando D.W.F."/>
            <person name="Lu H.L."/>
            <person name="Taylor S.T."/>
            <person name="Ehtesham M.E.M."/>
            <person name="Najaraj S.H.N."/>
            <person name="Harsha G.H.G."/>
            <person name="Madugundu A.M."/>
            <person name="Renuse S.R."/>
            <person name="Holt D.H."/>
            <person name="Pandey A.P."/>
            <person name="Papenfuss A.P."/>
            <person name="Gasser R.B.G."/>
            <person name="Fischer K.F."/>
        </authorList>
    </citation>
    <scope>NUCLEOTIDE SEQUENCE</scope>
    <source>
        <strain evidence="5">SSS_KF_BRIS2020</strain>
    </source>
</reference>
<dbReference type="InterPro" id="IPR003010">
    <property type="entry name" value="C-N_Hydrolase"/>
</dbReference>
<reference evidence="6 9" key="1">
    <citation type="journal article" date="2015" name="Parasit. Vectors">
        <title>Draft genome of the scabies mite.</title>
        <authorList>
            <person name="Rider S.D.Jr."/>
            <person name="Morgan M.S."/>
            <person name="Arlian L.G."/>
        </authorList>
    </citation>
    <scope>NUCLEOTIDE SEQUENCE [LARGE SCALE GENOMIC DNA]</scope>
    <source>
        <strain evidence="6">Arlian Lab</strain>
    </source>
</reference>
<dbReference type="EMBL" id="JXLN01017196">
    <property type="protein sequence ID" value="KPM11437.1"/>
    <property type="molecule type" value="Genomic_DNA"/>
</dbReference>
<reference evidence="7" key="4">
    <citation type="submission" date="2022-06" db="UniProtKB">
        <authorList>
            <consortium name="EnsemblMetazoa"/>
        </authorList>
    </citation>
    <scope>IDENTIFICATION</scope>
</reference>